<comment type="caution">
    <text evidence="2">The sequence shown here is derived from an EMBL/GenBank/DDBJ whole genome shotgun (WGS) entry which is preliminary data.</text>
</comment>
<dbReference type="Proteomes" id="UP001148018">
    <property type="component" value="Unassembled WGS sequence"/>
</dbReference>
<evidence type="ECO:0000256" key="1">
    <source>
        <dbReference type="SAM" id="MobiDB-lite"/>
    </source>
</evidence>
<feature type="region of interest" description="Disordered" evidence="1">
    <location>
        <begin position="43"/>
        <end position="64"/>
    </location>
</feature>
<evidence type="ECO:0000313" key="2">
    <source>
        <dbReference type="EMBL" id="KAJ3607805.1"/>
    </source>
</evidence>
<proteinExistence type="predicted"/>
<protein>
    <submittedName>
        <fullName evidence="2">Uncharacterized protein</fullName>
    </submittedName>
</protein>
<keyword evidence="3" id="KW-1185">Reference proteome</keyword>
<sequence length="196" mass="22096">MRILHTTCRLRDQQPQDCRRWCLAGRGTDVSVSLRVLRWKQRRRNHHLQEPPTAPSSPRRSNGVRRVLRAVDPSKGVDKEGCRPVFRGLHEDKGPSCSTAPPKLLDWGPHLSPSAPAPPKGWCCPPPLTIITNSLGAIPKQNQLIMDFWRNGEDPDRLHINCVERVPDFPGFRFLGKRIAAGSLLDSNTTAVQLRR</sequence>
<dbReference type="EMBL" id="JANIIK010000040">
    <property type="protein sequence ID" value="KAJ3607805.1"/>
    <property type="molecule type" value="Genomic_DNA"/>
</dbReference>
<name>A0A9Q0ELU2_9TELE</name>
<accession>A0A9Q0ELU2</accession>
<evidence type="ECO:0000313" key="3">
    <source>
        <dbReference type="Proteomes" id="UP001148018"/>
    </source>
</evidence>
<gene>
    <name evidence="2" type="ORF">NHX12_024856</name>
</gene>
<reference evidence="2" key="1">
    <citation type="submission" date="2022-07" db="EMBL/GenBank/DDBJ databases">
        <title>Chromosome-level genome of Muraenolepis orangiensis.</title>
        <authorList>
            <person name="Kim J."/>
        </authorList>
    </citation>
    <scope>NUCLEOTIDE SEQUENCE</scope>
    <source>
        <strain evidence="2">KU_S4_2022</strain>
        <tissue evidence="2">Muscle</tissue>
    </source>
</reference>
<organism evidence="2 3">
    <name type="scientific">Muraenolepis orangiensis</name>
    <name type="common">Patagonian moray cod</name>
    <dbReference type="NCBI Taxonomy" id="630683"/>
    <lineage>
        <taxon>Eukaryota</taxon>
        <taxon>Metazoa</taxon>
        <taxon>Chordata</taxon>
        <taxon>Craniata</taxon>
        <taxon>Vertebrata</taxon>
        <taxon>Euteleostomi</taxon>
        <taxon>Actinopterygii</taxon>
        <taxon>Neopterygii</taxon>
        <taxon>Teleostei</taxon>
        <taxon>Neoteleostei</taxon>
        <taxon>Acanthomorphata</taxon>
        <taxon>Zeiogadaria</taxon>
        <taxon>Gadariae</taxon>
        <taxon>Gadiformes</taxon>
        <taxon>Muraenolepidoidei</taxon>
        <taxon>Muraenolepididae</taxon>
        <taxon>Muraenolepis</taxon>
    </lineage>
</organism>
<dbReference type="AlphaFoldDB" id="A0A9Q0ELU2"/>